<keyword evidence="6 8" id="KW-0413">Isomerase</keyword>
<dbReference type="InterPro" id="IPR046348">
    <property type="entry name" value="SIS_dom_sf"/>
</dbReference>
<organism evidence="10 11">
    <name type="scientific">Oceanobacillus picturae</name>
    <dbReference type="NCBI Taxonomy" id="171693"/>
    <lineage>
        <taxon>Bacteria</taxon>
        <taxon>Bacillati</taxon>
        <taxon>Bacillota</taxon>
        <taxon>Bacilli</taxon>
        <taxon>Bacillales</taxon>
        <taxon>Bacillaceae</taxon>
        <taxon>Oceanobacillus</taxon>
    </lineage>
</organism>
<evidence type="ECO:0000256" key="1">
    <source>
        <dbReference type="ARBA" id="ARBA00004926"/>
    </source>
</evidence>
<keyword evidence="5 8" id="KW-0324">Glycolysis</keyword>
<sequence>MTHVSFTYDKALSFFNKEEINNMAGFVETAHHALHNKTGAGNDYLGWIDLPSNYDKEEYSRIKASAEKIRQDSDVLLVIGIGGSYLGARAAIEMLTHSFQNLISKEDRKAPQVIFVGHHMSSAYMNELFDVLKDKDVSINVISKSGTTTEPAIAFRIFKKFLEEKYGVEEATKRIYATTDREKGALKTSADEAGYETFVIPDDVGGRYSVLTAVGLLPIAVSGVSIDSMMEGAQAAEKDLSTSSLEENPAYQYAVVRNVLYNKGKTIEMLINYEPQLQYFAEWWKQLFGESEGKDQKGIYPSSANFSTDLHSLGQYVQDGRRDLFETVLHVNKSKKEVIVEEESNDSDGLNYLAGKSLHEINDKAFQGTLLAHTDGDVPNLIVEVPELDAYTFGYLVYFFEKACALSGYLLGVNPFDQPGVEAYKKNMFALLGKPGFEKEKAELENRLK</sequence>
<feature type="active site" evidence="8">
    <location>
        <position position="425"/>
    </location>
</feature>
<comment type="caution">
    <text evidence="10">The sequence shown here is derived from an EMBL/GenBank/DDBJ whole genome shotgun (WGS) entry which is preliminary data.</text>
</comment>
<evidence type="ECO:0000256" key="6">
    <source>
        <dbReference type="ARBA" id="ARBA00023235"/>
    </source>
</evidence>
<dbReference type="PROSITE" id="PS00765">
    <property type="entry name" value="P_GLUCOSE_ISOMERASE_1"/>
    <property type="match status" value="1"/>
</dbReference>
<evidence type="ECO:0000256" key="3">
    <source>
        <dbReference type="ARBA" id="ARBA00022432"/>
    </source>
</evidence>
<dbReference type="GO" id="GO:0006094">
    <property type="term" value="P:gluconeogenesis"/>
    <property type="evidence" value="ECO:0007669"/>
    <property type="project" value="UniProtKB-UniRule"/>
</dbReference>
<evidence type="ECO:0000256" key="2">
    <source>
        <dbReference type="ARBA" id="ARBA00006604"/>
    </source>
</evidence>
<keyword evidence="3 8" id="KW-0312">Gluconeogenesis</keyword>
<dbReference type="GO" id="GO:0051156">
    <property type="term" value="P:glucose 6-phosphate metabolic process"/>
    <property type="evidence" value="ECO:0007669"/>
    <property type="project" value="TreeGrafter"/>
</dbReference>
<proteinExistence type="inferred from homology"/>
<dbReference type="PANTHER" id="PTHR11469">
    <property type="entry name" value="GLUCOSE-6-PHOSPHATE ISOMERASE"/>
    <property type="match status" value="1"/>
</dbReference>
<gene>
    <name evidence="8" type="primary">pgi</name>
    <name evidence="10" type="ORF">OPHB3_0167</name>
</gene>
<dbReference type="PANTHER" id="PTHR11469:SF1">
    <property type="entry name" value="GLUCOSE-6-PHOSPHATE ISOMERASE"/>
    <property type="match status" value="1"/>
</dbReference>
<dbReference type="SUPFAM" id="SSF53697">
    <property type="entry name" value="SIS domain"/>
    <property type="match status" value="1"/>
</dbReference>
<evidence type="ECO:0000256" key="9">
    <source>
        <dbReference type="RuleBase" id="RU000612"/>
    </source>
</evidence>
<dbReference type="NCBIfam" id="NF010697">
    <property type="entry name" value="PRK14097.1"/>
    <property type="match status" value="1"/>
</dbReference>
<protein>
    <recommendedName>
        <fullName evidence="8">Glucose-6-phosphate isomerase</fullName>
        <shortName evidence="8">GPI</shortName>
        <ecNumber evidence="8">5.3.1.9</ecNumber>
    </recommendedName>
    <alternativeName>
        <fullName evidence="8">Phosphoglucose isomerase</fullName>
        <shortName evidence="8">PGI</shortName>
    </alternativeName>
    <alternativeName>
        <fullName evidence="8">Phosphohexose isomerase</fullName>
        <shortName evidence="8">PHI</shortName>
    </alternativeName>
</protein>
<dbReference type="InterPro" id="IPR001672">
    <property type="entry name" value="G6P_Isomerase"/>
</dbReference>
<comment type="catalytic activity">
    <reaction evidence="7 8 9">
        <text>alpha-D-glucose 6-phosphate = beta-D-fructose 6-phosphate</text>
        <dbReference type="Rhea" id="RHEA:11816"/>
        <dbReference type="ChEBI" id="CHEBI:57634"/>
        <dbReference type="ChEBI" id="CHEBI:58225"/>
        <dbReference type="EC" id="5.3.1.9"/>
    </reaction>
</comment>
<keyword evidence="4 8" id="KW-0963">Cytoplasm</keyword>
<comment type="subcellular location">
    <subcellularLocation>
        <location evidence="8">Cytoplasm</location>
    </subcellularLocation>
</comment>
<dbReference type="Gene3D" id="3.40.50.10490">
    <property type="entry name" value="Glucose-6-phosphate isomerase like protein, domain 1"/>
    <property type="match status" value="3"/>
</dbReference>
<dbReference type="GO" id="GO:0048029">
    <property type="term" value="F:monosaccharide binding"/>
    <property type="evidence" value="ECO:0007669"/>
    <property type="project" value="TreeGrafter"/>
</dbReference>
<evidence type="ECO:0000313" key="11">
    <source>
        <dbReference type="Proteomes" id="UP000052946"/>
    </source>
</evidence>
<dbReference type="InterPro" id="IPR035482">
    <property type="entry name" value="SIS_PGI_2"/>
</dbReference>
<dbReference type="PROSITE" id="PS51463">
    <property type="entry name" value="P_GLUCOSE_ISOMERASE_3"/>
    <property type="match status" value="1"/>
</dbReference>
<dbReference type="EC" id="5.3.1.9" evidence="8"/>
<dbReference type="AlphaFoldDB" id="A0A0U9H1T2"/>
<evidence type="ECO:0000256" key="8">
    <source>
        <dbReference type="HAMAP-Rule" id="MF_00473"/>
    </source>
</evidence>
<dbReference type="GO" id="GO:0006096">
    <property type="term" value="P:glycolytic process"/>
    <property type="evidence" value="ECO:0007669"/>
    <property type="project" value="UniProtKB-UniRule"/>
</dbReference>
<dbReference type="UniPathway" id="UPA00109">
    <property type="reaction ID" value="UER00181"/>
</dbReference>
<comment type="function">
    <text evidence="8">Catalyzes the reversible isomerization of glucose-6-phosphate to fructose-6-phosphate.</text>
</comment>
<dbReference type="CDD" id="cd05015">
    <property type="entry name" value="SIS_PGI_1"/>
    <property type="match status" value="1"/>
</dbReference>
<reference evidence="11" key="1">
    <citation type="submission" date="2015-07" db="EMBL/GenBank/DDBJ databases">
        <title>Draft Genome Sequence of Oceanobacillus picturae Heshi-B3 that Was Isolated from Fermented Rice Bran with Aging Salted Mackerel, Which Was Named Heshiko as Traditional Fermented Seafood in Japan.</title>
        <authorList>
            <person name="Akuzawa S."/>
            <person name="Nakagawa J."/>
            <person name="Kanekatsu T."/>
            <person name="Kanesaki Y."/>
            <person name="Suzuki T."/>
        </authorList>
    </citation>
    <scope>NUCLEOTIDE SEQUENCE [LARGE SCALE GENOMIC DNA]</scope>
    <source>
        <strain evidence="11">Heshi-B3</strain>
    </source>
</reference>
<evidence type="ECO:0000256" key="7">
    <source>
        <dbReference type="ARBA" id="ARBA00029321"/>
    </source>
</evidence>
<evidence type="ECO:0000313" key="10">
    <source>
        <dbReference type="EMBL" id="GAQ16251.1"/>
    </source>
</evidence>
<dbReference type="EMBL" id="BBXV01000003">
    <property type="protein sequence ID" value="GAQ16251.1"/>
    <property type="molecule type" value="Genomic_DNA"/>
</dbReference>
<feature type="active site" description="Proton donor" evidence="8">
    <location>
        <position position="290"/>
    </location>
</feature>
<comment type="similarity">
    <text evidence="2 8 9">Belongs to the GPI family.</text>
</comment>
<comment type="caution">
    <text evidence="8">Lacks conserved residue(s) required for the propagation of feature annotation.</text>
</comment>
<dbReference type="InterPro" id="IPR018189">
    <property type="entry name" value="Phosphoglucose_isomerase_CS"/>
</dbReference>
<evidence type="ECO:0000256" key="5">
    <source>
        <dbReference type="ARBA" id="ARBA00023152"/>
    </source>
</evidence>
<dbReference type="HAMAP" id="MF_00473">
    <property type="entry name" value="G6P_isomerase"/>
    <property type="match status" value="1"/>
</dbReference>
<comment type="pathway">
    <text evidence="1 8 9">Carbohydrate degradation; glycolysis; D-glyceraldehyde 3-phosphate and glycerone phosphate from D-glucose: step 2/4.</text>
</comment>
<dbReference type="OrthoDB" id="140919at2"/>
<accession>A0A0U9H1T2</accession>
<comment type="pathway">
    <text evidence="8">Carbohydrate biosynthesis; gluconeogenesis.</text>
</comment>
<dbReference type="GO" id="GO:0004347">
    <property type="term" value="F:glucose-6-phosphate isomerase activity"/>
    <property type="evidence" value="ECO:0007669"/>
    <property type="project" value="UniProtKB-UniRule"/>
</dbReference>
<dbReference type="UniPathway" id="UPA00138"/>
<dbReference type="PROSITE" id="PS00174">
    <property type="entry name" value="P_GLUCOSE_ISOMERASE_2"/>
    <property type="match status" value="1"/>
</dbReference>
<dbReference type="FunFam" id="3.40.50.10490:FF:000015">
    <property type="entry name" value="Glucose-6-phosphate isomerase"/>
    <property type="match status" value="1"/>
</dbReference>
<name>A0A0U9H1T2_9BACI</name>
<dbReference type="GO" id="GO:0005829">
    <property type="term" value="C:cytosol"/>
    <property type="evidence" value="ECO:0007669"/>
    <property type="project" value="TreeGrafter"/>
</dbReference>
<dbReference type="Proteomes" id="UP000052946">
    <property type="component" value="Unassembled WGS sequence"/>
</dbReference>
<reference evidence="10 11" key="2">
    <citation type="journal article" date="2016" name="Genome Announc.">
        <title>Draft Genome Sequence of Oceanobacillus picturae Heshi-B3, Isolated from Fermented Rice Bran in a Traditional Japanese Seafood Dish.</title>
        <authorList>
            <person name="Akuzawa S."/>
            <person name="Nagaoka J."/>
            <person name="Kanekatsu M."/>
            <person name="Kanesaki Y."/>
            <person name="Suzuki T."/>
        </authorList>
    </citation>
    <scope>NUCLEOTIDE SEQUENCE [LARGE SCALE GENOMIC DNA]</scope>
    <source>
        <strain evidence="10 11">Heshi-B3</strain>
    </source>
</reference>
<dbReference type="FunFam" id="3.40.50.10490:FF:000016">
    <property type="entry name" value="Glucose-6-phosphate isomerase"/>
    <property type="match status" value="1"/>
</dbReference>
<dbReference type="RefSeq" id="WP_058949099.1">
    <property type="nucleotide sequence ID" value="NZ_BBXV01000003.1"/>
</dbReference>
<dbReference type="PRINTS" id="PR00662">
    <property type="entry name" value="G6PISOMERASE"/>
</dbReference>
<dbReference type="GO" id="GO:0097367">
    <property type="term" value="F:carbohydrate derivative binding"/>
    <property type="evidence" value="ECO:0007669"/>
    <property type="project" value="InterPro"/>
</dbReference>
<evidence type="ECO:0000256" key="4">
    <source>
        <dbReference type="ARBA" id="ARBA00022490"/>
    </source>
</evidence>
<dbReference type="InterPro" id="IPR035476">
    <property type="entry name" value="SIS_PGI_1"/>
</dbReference>
<dbReference type="CDD" id="cd05016">
    <property type="entry name" value="SIS_PGI_2"/>
    <property type="match status" value="1"/>
</dbReference>
<dbReference type="Pfam" id="PF00342">
    <property type="entry name" value="PGI"/>
    <property type="match status" value="1"/>
</dbReference>